<keyword evidence="1" id="KW-0812">Transmembrane</keyword>
<comment type="caution">
    <text evidence="2">The sequence shown here is derived from an EMBL/GenBank/DDBJ whole genome shotgun (WGS) entry which is preliminary data.</text>
</comment>
<keyword evidence="3" id="KW-1185">Reference proteome</keyword>
<feature type="transmembrane region" description="Helical" evidence="1">
    <location>
        <begin position="34"/>
        <end position="50"/>
    </location>
</feature>
<proteinExistence type="predicted"/>
<dbReference type="RefSeq" id="WP_189092195.1">
    <property type="nucleotide sequence ID" value="NZ_BMQL01000031.1"/>
</dbReference>
<reference evidence="2" key="1">
    <citation type="journal article" date="2014" name="Int. J. Syst. Evol. Microbiol.">
        <title>Complete genome sequence of Corynebacterium casei LMG S-19264T (=DSM 44701T), isolated from a smear-ripened cheese.</title>
        <authorList>
            <consortium name="US DOE Joint Genome Institute (JGI-PGF)"/>
            <person name="Walter F."/>
            <person name="Albersmeier A."/>
            <person name="Kalinowski J."/>
            <person name="Ruckert C."/>
        </authorList>
    </citation>
    <scope>NUCLEOTIDE SEQUENCE</scope>
    <source>
        <strain evidence="2">JCM 31311</strain>
    </source>
</reference>
<accession>A0A918FA17</accession>
<name>A0A918FA17_9DEIO</name>
<dbReference type="EMBL" id="BMQL01000031">
    <property type="protein sequence ID" value="GGR23471.1"/>
    <property type="molecule type" value="Genomic_DNA"/>
</dbReference>
<keyword evidence="1" id="KW-1133">Transmembrane helix</keyword>
<feature type="transmembrane region" description="Helical" evidence="1">
    <location>
        <begin position="12"/>
        <end position="28"/>
    </location>
</feature>
<gene>
    <name evidence="2" type="ORF">GCM10008957_39180</name>
</gene>
<evidence type="ECO:0000313" key="2">
    <source>
        <dbReference type="EMBL" id="GGR23471.1"/>
    </source>
</evidence>
<protein>
    <submittedName>
        <fullName evidence="2">Uncharacterized protein</fullName>
    </submittedName>
</protein>
<evidence type="ECO:0000313" key="3">
    <source>
        <dbReference type="Proteomes" id="UP000603865"/>
    </source>
</evidence>
<keyword evidence="1" id="KW-0472">Membrane</keyword>
<reference evidence="2" key="2">
    <citation type="submission" date="2020-09" db="EMBL/GenBank/DDBJ databases">
        <authorList>
            <person name="Sun Q."/>
            <person name="Ohkuma M."/>
        </authorList>
    </citation>
    <scope>NUCLEOTIDE SEQUENCE</scope>
    <source>
        <strain evidence="2">JCM 31311</strain>
    </source>
</reference>
<dbReference type="AlphaFoldDB" id="A0A918FA17"/>
<evidence type="ECO:0000256" key="1">
    <source>
        <dbReference type="SAM" id="Phobius"/>
    </source>
</evidence>
<feature type="transmembrane region" description="Helical" evidence="1">
    <location>
        <begin position="62"/>
        <end position="82"/>
    </location>
</feature>
<dbReference type="Proteomes" id="UP000603865">
    <property type="component" value="Unassembled WGS sequence"/>
</dbReference>
<sequence>MNKRVPPMLFRAITWAGSATLIAVAVVRWRLDDLYHTILALVLAAVIFLTEKTQQPTRTATLLLFGVLAFAVYRLVLGLALLRNS</sequence>
<organism evidence="2 3">
    <name type="scientific">Deinococcus ruber</name>
    <dbReference type="NCBI Taxonomy" id="1848197"/>
    <lineage>
        <taxon>Bacteria</taxon>
        <taxon>Thermotogati</taxon>
        <taxon>Deinococcota</taxon>
        <taxon>Deinococci</taxon>
        <taxon>Deinococcales</taxon>
        <taxon>Deinococcaceae</taxon>
        <taxon>Deinococcus</taxon>
    </lineage>
</organism>